<dbReference type="Ensembl" id="ENSCINT00000034914.1">
    <property type="protein sequence ID" value="ENSCINP00000030962.1"/>
    <property type="gene ID" value="ENSCING00000020324.1"/>
</dbReference>
<dbReference type="PANTHER" id="PTHR10044:SF139">
    <property type="entry name" value="DEATH-ASSOCIATED INHIBITOR OF APOPTOSIS 2"/>
    <property type="match status" value="1"/>
</dbReference>
<evidence type="ECO:0000313" key="3">
    <source>
        <dbReference type="Proteomes" id="UP000008144"/>
    </source>
</evidence>
<protein>
    <submittedName>
        <fullName evidence="2">Uncharacterized protein</fullName>
    </submittedName>
</protein>
<dbReference type="HOGENOM" id="CLU_1323489_0_0_1"/>
<keyword evidence="3" id="KW-1185">Reference proteome</keyword>
<dbReference type="SUPFAM" id="SSF57924">
    <property type="entry name" value="Inhibitor of apoptosis (IAP) repeat"/>
    <property type="match status" value="1"/>
</dbReference>
<feature type="compositionally biased region" description="Polar residues" evidence="1">
    <location>
        <begin position="182"/>
        <end position="198"/>
    </location>
</feature>
<reference evidence="2" key="2">
    <citation type="submission" date="2025-08" db="UniProtKB">
        <authorList>
            <consortium name="Ensembl"/>
        </authorList>
    </citation>
    <scope>IDENTIFICATION</scope>
</reference>
<dbReference type="STRING" id="7719.ENSCINP00000030962"/>
<evidence type="ECO:0000256" key="1">
    <source>
        <dbReference type="SAM" id="MobiDB-lite"/>
    </source>
</evidence>
<dbReference type="AlphaFoldDB" id="H2XMS9"/>
<dbReference type="PANTHER" id="PTHR10044">
    <property type="entry name" value="INHIBITOR OF APOPTOSIS"/>
    <property type="match status" value="1"/>
</dbReference>
<dbReference type="SMART" id="SM00238">
    <property type="entry name" value="BIR"/>
    <property type="match status" value="1"/>
</dbReference>
<accession>H2XMS9</accession>
<dbReference type="InterPro" id="IPR001370">
    <property type="entry name" value="BIR_rpt"/>
</dbReference>
<dbReference type="PROSITE" id="PS50143">
    <property type="entry name" value="BIR_REPEAT_2"/>
    <property type="match status" value="1"/>
</dbReference>
<name>H2XMS9_CIOIN</name>
<dbReference type="InterPro" id="IPR050784">
    <property type="entry name" value="IAP"/>
</dbReference>
<reference evidence="3" key="1">
    <citation type="journal article" date="2002" name="Science">
        <title>The draft genome of Ciona intestinalis: insights into chordate and vertebrate origins.</title>
        <authorList>
            <person name="Dehal P."/>
            <person name="Satou Y."/>
            <person name="Campbell R.K."/>
            <person name="Chapman J."/>
            <person name="Degnan B."/>
            <person name="De Tomaso A."/>
            <person name="Davidson B."/>
            <person name="Di Gregorio A."/>
            <person name="Gelpke M."/>
            <person name="Goodstein D.M."/>
            <person name="Harafuji N."/>
            <person name="Hastings K.E."/>
            <person name="Ho I."/>
            <person name="Hotta K."/>
            <person name="Huang W."/>
            <person name="Kawashima T."/>
            <person name="Lemaire P."/>
            <person name="Martinez D."/>
            <person name="Meinertzhagen I.A."/>
            <person name="Necula S."/>
            <person name="Nonaka M."/>
            <person name="Putnam N."/>
            <person name="Rash S."/>
            <person name="Saiga H."/>
            <person name="Satake M."/>
            <person name="Terry A."/>
            <person name="Yamada L."/>
            <person name="Wang H.G."/>
            <person name="Awazu S."/>
            <person name="Azumi K."/>
            <person name="Boore J."/>
            <person name="Branno M."/>
            <person name="Chin-Bow S."/>
            <person name="DeSantis R."/>
            <person name="Doyle S."/>
            <person name="Francino P."/>
            <person name="Keys D.N."/>
            <person name="Haga S."/>
            <person name="Hayashi H."/>
            <person name="Hino K."/>
            <person name="Imai K.S."/>
            <person name="Inaba K."/>
            <person name="Kano S."/>
            <person name="Kobayashi K."/>
            <person name="Kobayashi M."/>
            <person name="Lee B.I."/>
            <person name="Makabe K.W."/>
            <person name="Manohar C."/>
            <person name="Matassi G."/>
            <person name="Medina M."/>
            <person name="Mochizuki Y."/>
            <person name="Mount S."/>
            <person name="Morishita T."/>
            <person name="Miura S."/>
            <person name="Nakayama A."/>
            <person name="Nishizaka S."/>
            <person name="Nomoto H."/>
            <person name="Ohta F."/>
            <person name="Oishi K."/>
            <person name="Rigoutsos I."/>
            <person name="Sano M."/>
            <person name="Sasaki A."/>
            <person name="Sasakura Y."/>
            <person name="Shoguchi E."/>
            <person name="Shin-i T."/>
            <person name="Spagnuolo A."/>
            <person name="Stainier D."/>
            <person name="Suzuki M.M."/>
            <person name="Tassy O."/>
            <person name="Takatori N."/>
            <person name="Tokuoka M."/>
            <person name="Yagi K."/>
            <person name="Yoshizaki F."/>
            <person name="Wada S."/>
            <person name="Zhang C."/>
            <person name="Hyatt P.D."/>
            <person name="Larimer F."/>
            <person name="Detter C."/>
            <person name="Doggett N."/>
            <person name="Glavina T."/>
            <person name="Hawkins T."/>
            <person name="Richardson P."/>
            <person name="Lucas S."/>
            <person name="Kohara Y."/>
            <person name="Levine M."/>
            <person name="Satoh N."/>
            <person name="Rokhsar D.S."/>
        </authorList>
    </citation>
    <scope>NUCLEOTIDE SEQUENCE [LARGE SCALE GENOMIC DNA]</scope>
</reference>
<sequence length="242" mass="26625">MLADIETDGMRVNHTRDPPGQKCVYIIPGDKEKEVYRLTTYRQFPMHVPVNVMLLATLGFLYTGFKDRIKCFVCGQCVEGLNGTEDMSLPGWHKPDCEFANGTDTTNVPLRRLTEGPSHRSISPPSNMETNISAGELLNSATVNTSQQVETPNNLSVHQTPAAGPLNQTATVHRPSPPTPSAIVQSTRATEPGNSFPGTSLFPCNDPLNPHMRSESARLQTYLDNIRNWPSQQVLATPQQLS</sequence>
<evidence type="ECO:0000313" key="2">
    <source>
        <dbReference type="Ensembl" id="ENSCINP00000030962.1"/>
    </source>
</evidence>
<organism evidence="2 3">
    <name type="scientific">Ciona intestinalis</name>
    <name type="common">Transparent sea squirt</name>
    <name type="synonym">Ascidia intestinalis</name>
    <dbReference type="NCBI Taxonomy" id="7719"/>
    <lineage>
        <taxon>Eukaryota</taxon>
        <taxon>Metazoa</taxon>
        <taxon>Chordata</taxon>
        <taxon>Tunicata</taxon>
        <taxon>Ascidiacea</taxon>
        <taxon>Phlebobranchia</taxon>
        <taxon>Cionidae</taxon>
        <taxon>Ciona</taxon>
    </lineage>
</organism>
<dbReference type="Pfam" id="PF00653">
    <property type="entry name" value="BIR"/>
    <property type="match status" value="1"/>
</dbReference>
<dbReference type="FunCoup" id="H2XMS9">
    <property type="interactions" value="2"/>
</dbReference>
<dbReference type="Gene3D" id="1.10.1170.10">
    <property type="entry name" value="Inhibitor Of Apoptosis Protein (2mihbC-IAP-1), Chain A"/>
    <property type="match status" value="1"/>
</dbReference>
<dbReference type="Proteomes" id="UP000008144">
    <property type="component" value="Unassembled WGS sequence"/>
</dbReference>
<dbReference type="InParanoid" id="H2XMS9"/>
<feature type="region of interest" description="Disordered" evidence="1">
    <location>
        <begin position="171"/>
        <end position="199"/>
    </location>
</feature>
<reference evidence="2" key="3">
    <citation type="submission" date="2025-09" db="UniProtKB">
        <authorList>
            <consortium name="Ensembl"/>
        </authorList>
    </citation>
    <scope>IDENTIFICATION</scope>
</reference>
<dbReference type="GeneTree" id="ENSGT00940000164164"/>
<proteinExistence type="predicted"/>